<evidence type="ECO:0000313" key="3">
    <source>
        <dbReference type="EMBL" id="OTQ01706.1"/>
    </source>
</evidence>
<dbReference type="Pfam" id="PF00561">
    <property type="entry name" value="Abhydrolase_1"/>
    <property type="match status" value="1"/>
</dbReference>
<dbReference type="PANTHER" id="PTHR46118">
    <property type="entry name" value="PROTEIN ABHD11"/>
    <property type="match status" value="1"/>
</dbReference>
<evidence type="ECO:0000313" key="6">
    <source>
        <dbReference type="Proteomes" id="UP000194977"/>
    </source>
</evidence>
<dbReference type="Gene3D" id="3.40.50.1820">
    <property type="entry name" value="alpha/beta hydrolase"/>
    <property type="match status" value="1"/>
</dbReference>
<reference evidence="5 6" key="1">
    <citation type="submission" date="2017-03" db="EMBL/GenBank/DDBJ databases">
        <title>Comparative genomics of honeybee gut symbionts reveal geographically distinct and subgroup specific antibiotic resistance.</title>
        <authorList>
            <person name="Ludvigsen J."/>
            <person name="Porcellato D."/>
            <person name="Labee-Lund T.M."/>
            <person name="Amdam G.V."/>
            <person name="Rudi K."/>
        </authorList>
    </citation>
    <scope>NUCLEOTIDE SEQUENCE [LARGE SCALE GENOMIC DNA]</scope>
    <source>
        <strain evidence="3 6">A-7-12</strain>
        <strain evidence="4 5">A-9-12</strain>
    </source>
</reference>
<protein>
    <recommendedName>
        <fullName evidence="2">AB hydrolase-1 domain-containing protein</fullName>
    </recommendedName>
</protein>
<dbReference type="Proteomes" id="UP000194977">
    <property type="component" value="Unassembled WGS sequence"/>
</dbReference>
<dbReference type="SUPFAM" id="SSF53474">
    <property type="entry name" value="alpha/beta-Hydrolases"/>
    <property type="match status" value="1"/>
</dbReference>
<dbReference type="PANTHER" id="PTHR46118:SF4">
    <property type="entry name" value="PROTEIN ABHD11"/>
    <property type="match status" value="1"/>
</dbReference>
<keyword evidence="1" id="KW-0378">Hydrolase</keyword>
<feature type="domain" description="AB hydrolase-1" evidence="2">
    <location>
        <begin position="13"/>
        <end position="238"/>
    </location>
</feature>
<accession>A0A242NLS2</accession>
<sequence length="257" mass="28921">MKLNYKLQGKGQPIVFLHGVFGSLDNLNMLAKDLVSDYQTIQVDLRNHGLSPWSNQINYTSMAQDVAELCHELQLKDIILIGHSMGGKVAMQLSQVIPQIIQKIVVIDIAPVKYSTSPNAIILRALMYCLNNQITDRKQIMSIMQEAGLSEATCLFLLKSYKKQHWLFNLQVINDQYANICDWQTIPSSSPCLKPILFIRGGNSVYLADKYQNTIYAQFPNAKIVTIEGAGHNVHAEKTQQVLQLLHDWLNCSSCSV</sequence>
<evidence type="ECO:0000313" key="4">
    <source>
        <dbReference type="EMBL" id="OTQ11180.1"/>
    </source>
</evidence>
<dbReference type="InterPro" id="IPR029058">
    <property type="entry name" value="AB_hydrolase_fold"/>
</dbReference>
<dbReference type="GO" id="GO:0016787">
    <property type="term" value="F:hydrolase activity"/>
    <property type="evidence" value="ECO:0007669"/>
    <property type="project" value="UniProtKB-KW"/>
</dbReference>
<name>A0A242NLS2_9GAMM</name>
<dbReference type="Proteomes" id="UP000194800">
    <property type="component" value="Unassembled WGS sequence"/>
</dbReference>
<evidence type="ECO:0000259" key="2">
    <source>
        <dbReference type="Pfam" id="PF00561"/>
    </source>
</evidence>
<organism evidence="3 6">
    <name type="scientific">Gilliamella apicola</name>
    <dbReference type="NCBI Taxonomy" id="1196095"/>
    <lineage>
        <taxon>Bacteria</taxon>
        <taxon>Pseudomonadati</taxon>
        <taxon>Pseudomonadota</taxon>
        <taxon>Gammaproteobacteria</taxon>
        <taxon>Orbales</taxon>
        <taxon>Orbaceae</taxon>
        <taxon>Gilliamella</taxon>
    </lineage>
</organism>
<dbReference type="InterPro" id="IPR000073">
    <property type="entry name" value="AB_hydrolase_1"/>
</dbReference>
<dbReference type="AlphaFoldDB" id="A0A242NLS2"/>
<dbReference type="EMBL" id="NART01000008">
    <property type="protein sequence ID" value="OTQ11180.1"/>
    <property type="molecule type" value="Genomic_DNA"/>
</dbReference>
<comment type="caution">
    <text evidence="3">The sequence shown here is derived from an EMBL/GenBank/DDBJ whole genome shotgun (WGS) entry which is preliminary data.</text>
</comment>
<proteinExistence type="predicted"/>
<dbReference type="RefSeq" id="WP_086300444.1">
    <property type="nucleotide sequence ID" value="NZ_MZNE01000013.1"/>
</dbReference>
<keyword evidence="5" id="KW-1185">Reference proteome</keyword>
<gene>
    <name evidence="4" type="ORF">B6C91_03060</name>
    <name evidence="3" type="ORF">B6D08_00490</name>
</gene>
<dbReference type="OrthoDB" id="9808398at2"/>
<evidence type="ECO:0000256" key="1">
    <source>
        <dbReference type="ARBA" id="ARBA00022801"/>
    </source>
</evidence>
<evidence type="ECO:0000313" key="5">
    <source>
        <dbReference type="Proteomes" id="UP000194800"/>
    </source>
</evidence>
<dbReference type="EMBL" id="NARP01000001">
    <property type="protein sequence ID" value="OTQ01706.1"/>
    <property type="molecule type" value="Genomic_DNA"/>
</dbReference>